<evidence type="ECO:0000256" key="5">
    <source>
        <dbReference type="ARBA" id="ARBA00022801"/>
    </source>
</evidence>
<accession>A0A1D8GES0</accession>
<dbReference type="AlphaFoldDB" id="A0A1D8GES0"/>
<evidence type="ECO:0000256" key="4">
    <source>
        <dbReference type="ARBA" id="ARBA00022692"/>
    </source>
</evidence>
<dbReference type="EMBL" id="CP017269">
    <property type="protein sequence ID" value="AOT69388.1"/>
    <property type="molecule type" value="Genomic_DNA"/>
</dbReference>
<gene>
    <name evidence="9" type="ORF">Gferi_07265</name>
</gene>
<keyword evidence="6 8" id="KW-1133">Transmembrane helix</keyword>
<keyword evidence="2" id="KW-1003">Cell membrane</keyword>
<keyword evidence="10" id="KW-1185">Reference proteome</keyword>
<sequence length="182" mass="20937">MERQKARLLALVVLYLCMIGAAFRLYLLYRYGSVEDLLFIIKPVAFLVEKALGIRFYYDQDLGFVSQQGNVVINQACSGIRFWIAVYCMLGFSFVSRVKSIGKKYMMTFGFVLFSYGITIFANASRIITAIGILNLAIVESTTSERFLHQSIGVLFYWIYLCIIYVLFEKLIRKEGKYEKAV</sequence>
<dbReference type="InterPro" id="IPR019127">
    <property type="entry name" value="Exosortase"/>
</dbReference>
<evidence type="ECO:0000313" key="9">
    <source>
        <dbReference type="EMBL" id="AOT69388.1"/>
    </source>
</evidence>
<dbReference type="Pfam" id="PF09721">
    <property type="entry name" value="Exosortase_EpsH"/>
    <property type="match status" value="1"/>
</dbReference>
<organism evidence="9 10">
    <name type="scientific">Geosporobacter ferrireducens</name>
    <dbReference type="NCBI Taxonomy" id="1424294"/>
    <lineage>
        <taxon>Bacteria</taxon>
        <taxon>Bacillati</taxon>
        <taxon>Bacillota</taxon>
        <taxon>Clostridia</taxon>
        <taxon>Peptostreptococcales</taxon>
        <taxon>Thermotaleaceae</taxon>
        <taxon>Geosporobacter</taxon>
    </lineage>
</organism>
<evidence type="ECO:0000256" key="1">
    <source>
        <dbReference type="ARBA" id="ARBA00004651"/>
    </source>
</evidence>
<protein>
    <submittedName>
        <fullName evidence="9">Exosortase K</fullName>
    </submittedName>
</protein>
<dbReference type="Proteomes" id="UP000095743">
    <property type="component" value="Chromosome"/>
</dbReference>
<feature type="transmembrane region" description="Helical" evidence="8">
    <location>
        <begin position="147"/>
        <end position="168"/>
    </location>
</feature>
<comment type="subcellular location">
    <subcellularLocation>
        <location evidence="1">Cell membrane</location>
        <topology evidence="1">Multi-pass membrane protein</topology>
    </subcellularLocation>
</comment>
<evidence type="ECO:0000256" key="8">
    <source>
        <dbReference type="SAM" id="Phobius"/>
    </source>
</evidence>
<dbReference type="InterPro" id="IPR027551">
    <property type="entry name" value="Exosort_XrtK"/>
</dbReference>
<dbReference type="NCBIfam" id="TIGR04178">
    <property type="entry name" value="exo_archaeo"/>
    <property type="match status" value="1"/>
</dbReference>
<feature type="transmembrane region" description="Helical" evidence="8">
    <location>
        <begin position="6"/>
        <end position="27"/>
    </location>
</feature>
<keyword evidence="4 8" id="KW-0812">Transmembrane</keyword>
<dbReference type="GO" id="GO:0006508">
    <property type="term" value="P:proteolysis"/>
    <property type="evidence" value="ECO:0007669"/>
    <property type="project" value="UniProtKB-KW"/>
</dbReference>
<evidence type="ECO:0000256" key="7">
    <source>
        <dbReference type="ARBA" id="ARBA00023136"/>
    </source>
</evidence>
<dbReference type="STRING" id="1424294.Gferi_07265"/>
<dbReference type="NCBIfam" id="TIGR04287">
    <property type="entry name" value="exosort_XrtK"/>
    <property type="match status" value="1"/>
</dbReference>
<keyword evidence="5" id="KW-0378">Hydrolase</keyword>
<dbReference type="InterPro" id="IPR026392">
    <property type="entry name" value="Exo/Archaeosortase_dom"/>
</dbReference>
<evidence type="ECO:0000313" key="10">
    <source>
        <dbReference type="Proteomes" id="UP000095743"/>
    </source>
</evidence>
<name>A0A1D8GES0_9FIRM</name>
<keyword evidence="7 8" id="KW-0472">Membrane</keyword>
<proteinExistence type="predicted"/>
<evidence type="ECO:0000256" key="2">
    <source>
        <dbReference type="ARBA" id="ARBA00022475"/>
    </source>
</evidence>
<feature type="transmembrane region" description="Helical" evidence="8">
    <location>
        <begin position="108"/>
        <end position="135"/>
    </location>
</feature>
<dbReference type="KEGG" id="gfe:Gferi_07265"/>
<evidence type="ECO:0000256" key="3">
    <source>
        <dbReference type="ARBA" id="ARBA00022670"/>
    </source>
</evidence>
<reference evidence="9 10" key="1">
    <citation type="submission" date="2016-09" db="EMBL/GenBank/DDBJ databases">
        <title>Genomic analysis reveals versatility of anaerobic energy metabolism of Geosporobacter ferrireducens IRF9 of phylum Firmicutes.</title>
        <authorList>
            <person name="Kim S.-J."/>
        </authorList>
    </citation>
    <scope>NUCLEOTIDE SEQUENCE [LARGE SCALE GENOMIC DNA]</scope>
    <source>
        <strain evidence="9 10">IRF9</strain>
    </source>
</reference>
<keyword evidence="3" id="KW-0645">Protease</keyword>
<feature type="transmembrane region" description="Helical" evidence="8">
    <location>
        <begin position="78"/>
        <end position="96"/>
    </location>
</feature>
<dbReference type="GO" id="GO:0005886">
    <property type="term" value="C:plasma membrane"/>
    <property type="evidence" value="ECO:0007669"/>
    <property type="project" value="UniProtKB-SubCell"/>
</dbReference>
<evidence type="ECO:0000256" key="6">
    <source>
        <dbReference type="ARBA" id="ARBA00022989"/>
    </source>
</evidence>
<dbReference type="RefSeq" id="WP_069974996.1">
    <property type="nucleotide sequence ID" value="NZ_CP017269.1"/>
</dbReference>
<dbReference type="GO" id="GO:0008233">
    <property type="term" value="F:peptidase activity"/>
    <property type="evidence" value="ECO:0007669"/>
    <property type="project" value="UniProtKB-KW"/>
</dbReference>